<proteinExistence type="predicted"/>
<evidence type="ECO:0000313" key="2">
    <source>
        <dbReference type="EMBL" id="AFC30349.1"/>
    </source>
</evidence>
<feature type="transmembrane region" description="Helical" evidence="1">
    <location>
        <begin position="14"/>
        <end position="32"/>
    </location>
</feature>
<dbReference type="EMBL" id="CP003235">
    <property type="protein sequence ID" value="AFC30349.1"/>
    <property type="molecule type" value="Genomic_DNA"/>
</dbReference>
<dbReference type="Proteomes" id="UP000007523">
    <property type="component" value="Chromosome"/>
</dbReference>
<dbReference type="AlphaFoldDB" id="H6NLG7"/>
<name>H6NLG7_9BACL</name>
<accession>H6NLG7</accession>
<sequence length="256" mass="27482">MLVGSEGDEALTDLIALLAAAAVVMLLIAVGPKKERRMARLRITPPQAPCPVDDTPDRPMPFGYKSQWYAVRTTDARAVADAFGLQELAPCSWESGLRRSHELSSVFVTPPLGGWTLVVGWSLPDLSSPQEEAGSVTSLLRELSRTFGEAHYYATHRVVEYHAWAKAAGGELVRAYGYVGESDEVLLDVGERTPEERTLGLMFAEPAEPSDRGEGGGRPAEEDVLAAAGAWSVNPMLPPDVPASMGWTGGLPGRRA</sequence>
<evidence type="ECO:0000313" key="3">
    <source>
        <dbReference type="Proteomes" id="UP000007523"/>
    </source>
</evidence>
<keyword evidence="1" id="KW-0472">Membrane</keyword>
<evidence type="ECO:0000256" key="1">
    <source>
        <dbReference type="SAM" id="Phobius"/>
    </source>
</evidence>
<organism evidence="2 3">
    <name type="scientific">Paenibacillus mucilaginosus 3016</name>
    <dbReference type="NCBI Taxonomy" id="1116391"/>
    <lineage>
        <taxon>Bacteria</taxon>
        <taxon>Bacillati</taxon>
        <taxon>Bacillota</taxon>
        <taxon>Bacilli</taxon>
        <taxon>Bacillales</taxon>
        <taxon>Paenibacillaceae</taxon>
        <taxon>Paenibacillus</taxon>
    </lineage>
</organism>
<dbReference type="KEGG" id="pmq:PM3016_3520"/>
<keyword evidence="3" id="KW-1185">Reference proteome</keyword>
<dbReference type="HOGENOM" id="CLU_094531_0_0_9"/>
<protein>
    <submittedName>
        <fullName evidence="2">Uncharacterized protein</fullName>
    </submittedName>
</protein>
<dbReference type="STRING" id="1116391.PM3016_3520"/>
<reference evidence="2 3" key="1">
    <citation type="journal article" date="2012" name="J. Bacteriol.">
        <title>Complete Genome Sequence of Paenibacillus mucilaginosus 3016, a Bacterium Functional as Microbial Fertilizer.</title>
        <authorList>
            <person name="Ma M."/>
            <person name="Wang Z."/>
            <person name="Li L."/>
            <person name="Jiang X."/>
            <person name="Guan D."/>
            <person name="Cao F."/>
            <person name="Chen H."/>
            <person name="Wang X."/>
            <person name="Shen D."/>
            <person name="Du B."/>
            <person name="Li J."/>
        </authorList>
    </citation>
    <scope>NUCLEOTIDE SEQUENCE [LARGE SCALE GENOMIC DNA]</scope>
    <source>
        <strain evidence="2 3">3016</strain>
    </source>
</reference>
<keyword evidence="1" id="KW-0812">Transmembrane</keyword>
<keyword evidence="1" id="KW-1133">Transmembrane helix</keyword>
<gene>
    <name evidence="2" type="ORF">PM3016_3520</name>
</gene>